<organism evidence="1 2">
    <name type="scientific">Corticimicrobacter populi</name>
    <dbReference type="NCBI Taxonomy" id="2175229"/>
    <lineage>
        <taxon>Bacteria</taxon>
        <taxon>Pseudomonadati</taxon>
        <taxon>Pseudomonadota</taxon>
        <taxon>Betaproteobacteria</taxon>
        <taxon>Burkholderiales</taxon>
        <taxon>Alcaligenaceae</taxon>
        <taxon>Corticimicrobacter</taxon>
    </lineage>
</organism>
<dbReference type="Gene3D" id="3.30.110.170">
    <property type="entry name" value="Protein of unknown function (DUF541), domain 1"/>
    <property type="match status" value="1"/>
</dbReference>
<dbReference type="PANTHER" id="PTHR34387">
    <property type="entry name" value="SLR1258 PROTEIN"/>
    <property type="match status" value="1"/>
</dbReference>
<comment type="caution">
    <text evidence="1">The sequence shown here is derived from an EMBL/GenBank/DDBJ whole genome shotgun (WGS) entry which is preliminary data.</text>
</comment>
<dbReference type="Proteomes" id="UP000245212">
    <property type="component" value="Unassembled WGS sequence"/>
</dbReference>
<dbReference type="Pfam" id="PF04402">
    <property type="entry name" value="SIMPL"/>
    <property type="match status" value="1"/>
</dbReference>
<dbReference type="RefSeq" id="WP_109062527.1">
    <property type="nucleotide sequence ID" value="NZ_QETA01000005.1"/>
</dbReference>
<dbReference type="InterPro" id="IPR052022">
    <property type="entry name" value="26kDa_periplasmic_antigen"/>
</dbReference>
<dbReference type="InterPro" id="IPR007497">
    <property type="entry name" value="SIMPL/DUF541"/>
</dbReference>
<evidence type="ECO:0000313" key="2">
    <source>
        <dbReference type="Proteomes" id="UP000245212"/>
    </source>
</evidence>
<dbReference type="Gene3D" id="3.30.70.2970">
    <property type="entry name" value="Protein of unknown function (DUF541), domain 2"/>
    <property type="match status" value="1"/>
</dbReference>
<sequence>MATTRIATSRFGRHAVLGALLLTGSMGAAIGAPGERPLERHERATRLTLQAGASTEVQQDTVNITLASEVEAASEDAVSEPLAQRMAKVMEAAKRVPNVKAHTGSYRIWPNTDRDGKITAWRGRAEVNLESTDFGAASRLAAEVSAEMPIAGIYFSLSEQARAAQEKQLLRQAATAFRERAQEAAEAFGFAGYQIRKLDLSGSGMAYEQSRVRMGAAPAMMSLKADSAPVPLEADTVSVSVSVNGEVELQGAGSTGK</sequence>
<protein>
    <recommendedName>
        <fullName evidence="3">SIMPL domain-containing protein</fullName>
    </recommendedName>
</protein>
<accession>A0A2V1K0X6</accession>
<reference evidence="2" key="1">
    <citation type="submission" date="2018-05" db="EMBL/GenBank/DDBJ databases">
        <authorList>
            <person name="Li Y."/>
        </authorList>
    </citation>
    <scope>NUCLEOTIDE SEQUENCE [LARGE SCALE GENOMIC DNA]</scope>
    <source>
        <strain evidence="2">3d-2-2</strain>
    </source>
</reference>
<dbReference type="GO" id="GO:0006974">
    <property type="term" value="P:DNA damage response"/>
    <property type="evidence" value="ECO:0007669"/>
    <property type="project" value="TreeGrafter"/>
</dbReference>
<dbReference type="AlphaFoldDB" id="A0A2V1K0X6"/>
<proteinExistence type="predicted"/>
<dbReference type="PANTHER" id="PTHR34387:SF1">
    <property type="entry name" value="PERIPLASMIC IMMUNOGENIC PROTEIN"/>
    <property type="match status" value="1"/>
</dbReference>
<dbReference type="EMBL" id="QETA01000005">
    <property type="protein sequence ID" value="PWF22289.1"/>
    <property type="molecule type" value="Genomic_DNA"/>
</dbReference>
<evidence type="ECO:0008006" key="3">
    <source>
        <dbReference type="Google" id="ProtNLM"/>
    </source>
</evidence>
<name>A0A2V1K0X6_9BURK</name>
<keyword evidence="2" id="KW-1185">Reference proteome</keyword>
<gene>
    <name evidence="1" type="ORF">DD235_13055</name>
</gene>
<evidence type="ECO:0000313" key="1">
    <source>
        <dbReference type="EMBL" id="PWF22289.1"/>
    </source>
</evidence>